<organism evidence="1 2">
    <name type="scientific">Zhongshania arctica</name>
    <dbReference type="NCBI Taxonomy" id="3238302"/>
    <lineage>
        <taxon>Bacteria</taxon>
        <taxon>Pseudomonadati</taxon>
        <taxon>Pseudomonadota</taxon>
        <taxon>Gammaproteobacteria</taxon>
        <taxon>Cellvibrionales</taxon>
        <taxon>Spongiibacteraceae</taxon>
        <taxon>Zhongshania</taxon>
    </lineage>
</organism>
<gene>
    <name evidence="1" type="ORF">AB4875_02775</name>
</gene>
<dbReference type="RefSeq" id="WP_368374517.1">
    <property type="nucleotide sequence ID" value="NZ_JBFRYB010000001.1"/>
</dbReference>
<proteinExistence type="predicted"/>
<evidence type="ECO:0000313" key="2">
    <source>
        <dbReference type="Proteomes" id="UP001557484"/>
    </source>
</evidence>
<dbReference type="Proteomes" id="UP001557484">
    <property type="component" value="Unassembled WGS sequence"/>
</dbReference>
<sequence length="53" mass="5624">MTAFKKPRDGNAETDGFEPLKTKGIRCAHVDPRSGSGMTAFKEVGATYLAPPA</sequence>
<keyword evidence="2" id="KW-1185">Reference proteome</keyword>
<evidence type="ECO:0000313" key="1">
    <source>
        <dbReference type="EMBL" id="MEX1664394.1"/>
    </source>
</evidence>
<accession>A0ABV3TTC6</accession>
<comment type="caution">
    <text evidence="1">The sequence shown here is derived from an EMBL/GenBank/DDBJ whole genome shotgun (WGS) entry which is preliminary data.</text>
</comment>
<name>A0ABV3TTC6_9GAMM</name>
<reference evidence="1 2" key="1">
    <citation type="journal article" date="2011" name="Int. J. Syst. Evol. Microbiol.">
        <title>Zhongshania antarctica gen. nov., sp. nov. and Zhongshania guokunii sp. nov., gammaproteobacteria respectively isolated from coastal attached (fast) ice and surface seawater of the Antarctic.</title>
        <authorList>
            <person name="Li H.J."/>
            <person name="Zhang X.Y."/>
            <person name="Chen C.X."/>
            <person name="Zhang Y.J."/>
            <person name="Gao Z.M."/>
            <person name="Yu Y."/>
            <person name="Chen X.L."/>
            <person name="Chen B."/>
            <person name="Zhang Y.Z."/>
        </authorList>
    </citation>
    <scope>NUCLEOTIDE SEQUENCE [LARGE SCALE GENOMIC DNA]</scope>
    <source>
        <strain evidence="1 2">R06B22</strain>
    </source>
</reference>
<dbReference type="EMBL" id="JBFRYB010000001">
    <property type="protein sequence ID" value="MEX1664394.1"/>
    <property type="molecule type" value="Genomic_DNA"/>
</dbReference>
<protein>
    <submittedName>
        <fullName evidence="1">Uncharacterized protein</fullName>
    </submittedName>
</protein>